<keyword evidence="4" id="KW-0378">Hydrolase</keyword>
<evidence type="ECO:0000256" key="2">
    <source>
        <dbReference type="ARBA" id="ARBA00022670"/>
    </source>
</evidence>
<evidence type="ECO:0000313" key="7">
    <source>
        <dbReference type="EMBL" id="JAC81638.1"/>
    </source>
</evidence>
<dbReference type="GO" id="GO:0070008">
    <property type="term" value="F:serine-type exopeptidase activity"/>
    <property type="evidence" value="ECO:0007669"/>
    <property type="project" value="InterPro"/>
</dbReference>
<sequence>MEFHSRHFVSFVKFCISAAVLFCIWSVHCLSVPPEWAGRGFASLELQDLFQQESKGIPYTLDLPLDHFNSSFGETIQIRYWIDMKHFSKGGPVLFSLGGEGPASGVAAGWVKKLAVAFGAAQVAIEHRFYGESLPSACGQDPACSFSDAYLPYLTVAQALEDAAAVARQAELTLRSLSSASASEKRLPWIAVGGSYSGALSAWFRQTHPDLVVGAISSSGVVNALLDFPQFDSAVSAAVGARCGSVLRRLVAFADELLLGSAEAAAFARDAMNAPRGLSDDDYRYMMADSFSMAVQYGHKTAMCDRMMVLEDSTGEDLLRGFSNFTAWLWGEGYAAGCFYDTECLRGEPSRWGENGRAWRWQKCSQVAYLQRAPAGDAAAPPLRSPHLTLRSLERQCDRIFGAGTAARLPAANAELQRRHGGARPNGTDSIFFTNFADDPWQEAGVRPLSSRDAGLPRCYVRCDDCGHCMDLHEPRSSDPKPLSACRHKAAAAVATWLADFRSGGGVASQ</sequence>
<evidence type="ECO:0000256" key="3">
    <source>
        <dbReference type="ARBA" id="ARBA00022729"/>
    </source>
</evidence>
<organism evidence="6">
    <name type="scientific">Tetraselmis sp. GSL018</name>
    <dbReference type="NCBI Taxonomy" id="582737"/>
    <lineage>
        <taxon>Eukaryota</taxon>
        <taxon>Viridiplantae</taxon>
        <taxon>Chlorophyta</taxon>
        <taxon>core chlorophytes</taxon>
        <taxon>Chlorodendrophyceae</taxon>
        <taxon>Chlorodendrales</taxon>
        <taxon>Chlorodendraceae</taxon>
        <taxon>Tetraselmis</taxon>
    </lineage>
</organism>
<dbReference type="Pfam" id="PF05577">
    <property type="entry name" value="Peptidase_S28"/>
    <property type="match status" value="1"/>
</dbReference>
<dbReference type="Gene3D" id="1.20.120.980">
    <property type="entry name" value="Serine carboxypeptidase S28, SKS domain"/>
    <property type="match status" value="1"/>
</dbReference>
<dbReference type="GO" id="GO:0006508">
    <property type="term" value="P:proteolysis"/>
    <property type="evidence" value="ECO:0007669"/>
    <property type="project" value="UniProtKB-KW"/>
</dbReference>
<dbReference type="EMBL" id="GBEZ01003506">
    <property type="protein sequence ID" value="JAC81638.1"/>
    <property type="molecule type" value="Transcribed_RNA"/>
</dbReference>
<dbReference type="PANTHER" id="PTHR11010">
    <property type="entry name" value="PROTEASE S28 PRO-X CARBOXYPEPTIDASE-RELATED"/>
    <property type="match status" value="1"/>
</dbReference>
<evidence type="ECO:0000313" key="6">
    <source>
        <dbReference type="EMBL" id="JAC65003.1"/>
    </source>
</evidence>
<dbReference type="PANTHER" id="PTHR11010:SF11">
    <property type="entry name" value="THYMUS-SPECIFIC SERINE PROTEASE"/>
    <property type="match status" value="1"/>
</dbReference>
<dbReference type="AlphaFoldDB" id="A0A061QZ57"/>
<gene>
    <name evidence="6" type="ORF">TSPGSL018_17056</name>
    <name evidence="7" type="ORF">TSPGSL018_7460</name>
</gene>
<keyword evidence="5" id="KW-0325">Glycoprotein</keyword>
<proteinExistence type="inferred from homology"/>
<accession>A0A061QZ57</accession>
<dbReference type="InterPro" id="IPR029058">
    <property type="entry name" value="AB_hydrolase_fold"/>
</dbReference>
<keyword evidence="3" id="KW-0732">Signal</keyword>
<dbReference type="EMBL" id="GBEZ01021779">
    <property type="protein sequence ID" value="JAC65003.1"/>
    <property type="molecule type" value="Transcribed_RNA"/>
</dbReference>
<dbReference type="SUPFAM" id="SSF53474">
    <property type="entry name" value="alpha/beta-Hydrolases"/>
    <property type="match status" value="1"/>
</dbReference>
<dbReference type="InterPro" id="IPR008758">
    <property type="entry name" value="Peptidase_S28"/>
</dbReference>
<dbReference type="Gene3D" id="3.40.50.1820">
    <property type="entry name" value="alpha/beta hydrolase"/>
    <property type="match status" value="1"/>
</dbReference>
<dbReference type="InterPro" id="IPR042269">
    <property type="entry name" value="Ser_carbopepase_S28_SKS"/>
</dbReference>
<reference evidence="6" key="1">
    <citation type="submission" date="2014-05" db="EMBL/GenBank/DDBJ databases">
        <title>The transcriptome of the halophilic microalga Tetraselmis sp. GSL018 isolated from the Great Salt Lake, Utah.</title>
        <authorList>
            <person name="Jinkerson R.E."/>
            <person name="D'Adamo S."/>
            <person name="Posewitz M.C."/>
        </authorList>
    </citation>
    <scope>NUCLEOTIDE SEQUENCE</scope>
    <source>
        <strain evidence="6">GSL018</strain>
    </source>
</reference>
<comment type="similarity">
    <text evidence="1">Belongs to the peptidase S28 family.</text>
</comment>
<evidence type="ECO:0000256" key="4">
    <source>
        <dbReference type="ARBA" id="ARBA00022801"/>
    </source>
</evidence>
<name>A0A061QZ57_9CHLO</name>
<protein>
    <submittedName>
        <fullName evidence="6">Serine protease family</fullName>
    </submittedName>
</protein>
<evidence type="ECO:0000256" key="1">
    <source>
        <dbReference type="ARBA" id="ARBA00011079"/>
    </source>
</evidence>
<dbReference type="GO" id="GO:0008239">
    <property type="term" value="F:dipeptidyl-peptidase activity"/>
    <property type="evidence" value="ECO:0007669"/>
    <property type="project" value="TreeGrafter"/>
</dbReference>
<evidence type="ECO:0000256" key="5">
    <source>
        <dbReference type="ARBA" id="ARBA00023180"/>
    </source>
</evidence>
<keyword evidence="2 6" id="KW-0645">Protease</keyword>